<gene>
    <name evidence="2" type="primary">A02g500830.1_BraROA</name>
    <name evidence="2" type="ORF">IGI04_004781</name>
</gene>
<dbReference type="NCBIfam" id="TIGR01640">
    <property type="entry name" value="F_box_assoc_1"/>
    <property type="match status" value="1"/>
</dbReference>
<evidence type="ECO:0000313" key="3">
    <source>
        <dbReference type="Proteomes" id="UP000823674"/>
    </source>
</evidence>
<evidence type="ECO:0000259" key="1">
    <source>
        <dbReference type="Pfam" id="PF07734"/>
    </source>
</evidence>
<accession>A0ABQ7NC32</accession>
<reference evidence="2 3" key="1">
    <citation type="submission" date="2021-03" db="EMBL/GenBank/DDBJ databases">
        <authorList>
            <person name="King G.J."/>
            <person name="Bancroft I."/>
            <person name="Baten A."/>
            <person name="Bloomfield J."/>
            <person name="Borpatragohain P."/>
            <person name="He Z."/>
            <person name="Irish N."/>
            <person name="Irwin J."/>
            <person name="Liu K."/>
            <person name="Mauleon R.P."/>
            <person name="Moore J."/>
            <person name="Morris R."/>
            <person name="Ostergaard L."/>
            <person name="Wang B."/>
            <person name="Wells R."/>
        </authorList>
    </citation>
    <scope>NUCLEOTIDE SEQUENCE [LARGE SCALE GENOMIC DNA]</scope>
    <source>
        <strain evidence="2">R-o-18</strain>
        <tissue evidence="2">Leaf</tissue>
    </source>
</reference>
<proteinExistence type="predicted"/>
<sequence>MIESSYFANKRFARLPNPKLLVLRDNTVKTFIEDISRNVLLETISKDHHDQNIMFICSYKIPRDQRSGLYFDHFGRIMGHCDGKLPMTVGFGRDNLTRAYKVVLMYDLRVRCEKSRTLVKTEVFNLKSGERRCICCPIPYSELNISITSIFANGSLFWLPFRKLAVAALDLHTEKFRYVLLPSWYTKYSERENLWCLKDRLCLSDVLQNPNVDVWCLQEEDPSVKWEKILSINILSMDGLDSKFWKLALAACSLRHIGEKPYMAHLEQVPDFHFSTILYTENLDSSI</sequence>
<evidence type="ECO:0000313" key="2">
    <source>
        <dbReference type="EMBL" id="KAG5408462.1"/>
    </source>
</evidence>
<dbReference type="InterPro" id="IPR006527">
    <property type="entry name" value="F-box-assoc_dom_typ1"/>
</dbReference>
<dbReference type="Pfam" id="PF07734">
    <property type="entry name" value="FBA_1"/>
    <property type="match status" value="1"/>
</dbReference>
<dbReference type="EMBL" id="JADBGQ010000002">
    <property type="protein sequence ID" value="KAG5408462.1"/>
    <property type="molecule type" value="Genomic_DNA"/>
</dbReference>
<feature type="domain" description="F-box associated beta-propeller type 1" evidence="1">
    <location>
        <begin position="88"/>
        <end position="233"/>
    </location>
</feature>
<dbReference type="InterPro" id="IPR017451">
    <property type="entry name" value="F-box-assoc_interact_dom"/>
</dbReference>
<dbReference type="PANTHER" id="PTHR31672">
    <property type="entry name" value="BNACNNG10540D PROTEIN"/>
    <property type="match status" value="1"/>
</dbReference>
<name>A0ABQ7NC32_BRACM</name>
<dbReference type="InterPro" id="IPR050796">
    <property type="entry name" value="SCF_F-box_component"/>
</dbReference>
<keyword evidence="3" id="KW-1185">Reference proteome</keyword>
<protein>
    <recommendedName>
        <fullName evidence="1">F-box associated beta-propeller type 1 domain-containing protein</fullName>
    </recommendedName>
</protein>
<organism evidence="2 3">
    <name type="scientific">Brassica rapa subsp. trilocularis</name>
    <dbReference type="NCBI Taxonomy" id="1813537"/>
    <lineage>
        <taxon>Eukaryota</taxon>
        <taxon>Viridiplantae</taxon>
        <taxon>Streptophyta</taxon>
        <taxon>Embryophyta</taxon>
        <taxon>Tracheophyta</taxon>
        <taxon>Spermatophyta</taxon>
        <taxon>Magnoliopsida</taxon>
        <taxon>eudicotyledons</taxon>
        <taxon>Gunneridae</taxon>
        <taxon>Pentapetalae</taxon>
        <taxon>rosids</taxon>
        <taxon>malvids</taxon>
        <taxon>Brassicales</taxon>
        <taxon>Brassicaceae</taxon>
        <taxon>Brassiceae</taxon>
        <taxon>Brassica</taxon>
    </lineage>
</organism>
<comment type="caution">
    <text evidence="2">The sequence shown here is derived from an EMBL/GenBank/DDBJ whole genome shotgun (WGS) entry which is preliminary data.</text>
</comment>
<dbReference type="PANTHER" id="PTHR31672:SF13">
    <property type="entry name" value="F-BOX PROTEIN CPR30-LIKE"/>
    <property type="match status" value="1"/>
</dbReference>
<dbReference type="Proteomes" id="UP000823674">
    <property type="component" value="Chromosome A02"/>
</dbReference>